<dbReference type="SMART" id="SM00422">
    <property type="entry name" value="HTH_MERR"/>
    <property type="match status" value="1"/>
</dbReference>
<evidence type="ECO:0000256" key="2">
    <source>
        <dbReference type="ARBA" id="ARBA00023125"/>
    </source>
</evidence>
<evidence type="ECO:0000259" key="6">
    <source>
        <dbReference type="PROSITE" id="PS50937"/>
    </source>
</evidence>
<sequence length="253" mass="30317">MAYTVKEVAGLSGVSVRTLHYYDEIGLLMPAYKGENGYRYYEERELELLQQVLFFRELGMNLETIRELLQEQDFHVIQALKTHRKHLVQKAERLQQLVDTIDRTIEAKKGEWMMNPKEMFDGFQKEQQQEYERELIKEYGPDAEGLIKESWNNIKSWKKEEFDEMKEKNKELNRRFAELIEEGEAPEGKRAQQLVVEHYNWINAFYTPTKEVYEGLGELYVTHPDFKRNYDRVHPHLAEYLRQAMKEYASHNL</sequence>
<keyword evidence="4" id="KW-0804">Transcription</keyword>
<gene>
    <name evidence="7" type="ORF">N781_07030</name>
</gene>
<comment type="caution">
    <text evidence="7">The sequence shown here is derived from an EMBL/GenBank/DDBJ whole genome shotgun (WGS) entry which is preliminary data.</text>
</comment>
<dbReference type="AlphaFoldDB" id="A0A0A5GHH8"/>
<dbReference type="Pfam" id="PF13411">
    <property type="entry name" value="MerR_1"/>
    <property type="match status" value="1"/>
</dbReference>
<dbReference type="InterPro" id="IPR000551">
    <property type="entry name" value="MerR-type_HTH_dom"/>
</dbReference>
<dbReference type="PANTHER" id="PTHR30204">
    <property type="entry name" value="REDOX-CYCLING DRUG-SENSING TRANSCRIPTIONAL ACTIVATOR SOXR"/>
    <property type="match status" value="1"/>
</dbReference>
<evidence type="ECO:0000256" key="3">
    <source>
        <dbReference type="ARBA" id="ARBA00023159"/>
    </source>
</evidence>
<dbReference type="EMBL" id="AVPE01000014">
    <property type="protein sequence ID" value="KGX90540.1"/>
    <property type="molecule type" value="Genomic_DNA"/>
</dbReference>
<evidence type="ECO:0000313" key="8">
    <source>
        <dbReference type="Proteomes" id="UP000030528"/>
    </source>
</evidence>
<dbReference type="PROSITE" id="PS50937">
    <property type="entry name" value="HTH_MERR_2"/>
    <property type="match status" value="1"/>
</dbReference>
<dbReference type="RefSeq" id="WP_026801257.1">
    <property type="nucleotide sequence ID" value="NZ_AULI01000014.1"/>
</dbReference>
<dbReference type="Proteomes" id="UP000030528">
    <property type="component" value="Unassembled WGS sequence"/>
</dbReference>
<feature type="domain" description="HTH merR-type" evidence="6">
    <location>
        <begin position="2"/>
        <end position="71"/>
    </location>
</feature>
<keyword evidence="2" id="KW-0238">DNA-binding</keyword>
<evidence type="ECO:0000313" key="7">
    <source>
        <dbReference type="EMBL" id="KGX90540.1"/>
    </source>
</evidence>
<dbReference type="PANTHER" id="PTHR30204:SF90">
    <property type="entry name" value="HTH-TYPE TRANSCRIPTIONAL ACTIVATOR MTA"/>
    <property type="match status" value="1"/>
</dbReference>
<dbReference type="InterPro" id="IPR036244">
    <property type="entry name" value="TipA-like_antibiotic-bd"/>
</dbReference>
<proteinExistence type="predicted"/>
<dbReference type="InterPro" id="IPR047057">
    <property type="entry name" value="MerR_fam"/>
</dbReference>
<evidence type="ECO:0000256" key="1">
    <source>
        <dbReference type="ARBA" id="ARBA00023015"/>
    </source>
</evidence>
<dbReference type="STRING" id="1385510.GCA_000425205_02997"/>
<dbReference type="GO" id="GO:0003677">
    <property type="term" value="F:DNA binding"/>
    <property type="evidence" value="ECO:0007669"/>
    <property type="project" value="UniProtKB-KW"/>
</dbReference>
<feature type="coiled-coil region" evidence="5">
    <location>
        <begin position="155"/>
        <end position="182"/>
    </location>
</feature>
<keyword evidence="8" id="KW-1185">Reference proteome</keyword>
<dbReference type="PRINTS" id="PR00040">
    <property type="entry name" value="HTHMERR"/>
</dbReference>
<name>A0A0A5GHH8_9BACI</name>
<evidence type="ECO:0000256" key="4">
    <source>
        <dbReference type="ARBA" id="ARBA00023163"/>
    </source>
</evidence>
<dbReference type="InterPro" id="IPR012925">
    <property type="entry name" value="TipAS_dom"/>
</dbReference>
<evidence type="ECO:0000256" key="5">
    <source>
        <dbReference type="SAM" id="Coils"/>
    </source>
</evidence>
<reference evidence="7 8" key="1">
    <citation type="submission" date="2013-08" db="EMBL/GenBank/DDBJ databases">
        <authorList>
            <person name="Huang J."/>
            <person name="Wang G."/>
        </authorList>
    </citation>
    <scope>NUCLEOTIDE SEQUENCE [LARGE SCALE GENOMIC DNA]</scope>
    <source>
        <strain evidence="7 8">JSM 076056</strain>
    </source>
</reference>
<dbReference type="SUPFAM" id="SSF46955">
    <property type="entry name" value="Putative DNA-binding domain"/>
    <property type="match status" value="1"/>
</dbReference>
<dbReference type="Gene3D" id="1.10.1660.10">
    <property type="match status" value="1"/>
</dbReference>
<protein>
    <submittedName>
        <fullName evidence="7">Transcriptional regulator</fullName>
    </submittedName>
</protein>
<dbReference type="InterPro" id="IPR009061">
    <property type="entry name" value="DNA-bd_dom_put_sf"/>
</dbReference>
<dbReference type="SUPFAM" id="SSF89082">
    <property type="entry name" value="Antibiotic binding domain of TipA-like multidrug resistance regulators"/>
    <property type="match status" value="1"/>
</dbReference>
<keyword evidence="5" id="KW-0175">Coiled coil</keyword>
<dbReference type="eggNOG" id="COG0789">
    <property type="taxonomic scope" value="Bacteria"/>
</dbReference>
<keyword evidence="3" id="KW-0010">Activator</keyword>
<dbReference type="Gene3D" id="1.10.490.50">
    <property type="entry name" value="Antibiotic binding domain of TipA-like multidrug resistance regulators"/>
    <property type="match status" value="1"/>
</dbReference>
<keyword evidence="1" id="KW-0805">Transcription regulation</keyword>
<dbReference type="OrthoDB" id="9814833at2"/>
<accession>A0A0A5GHH8</accession>
<dbReference type="CDD" id="cd01106">
    <property type="entry name" value="HTH_TipAL-Mta"/>
    <property type="match status" value="1"/>
</dbReference>
<organism evidence="7 8">
    <name type="scientific">Pontibacillus halophilus JSM 076056 = DSM 19796</name>
    <dbReference type="NCBI Taxonomy" id="1385510"/>
    <lineage>
        <taxon>Bacteria</taxon>
        <taxon>Bacillati</taxon>
        <taxon>Bacillota</taxon>
        <taxon>Bacilli</taxon>
        <taxon>Bacillales</taxon>
        <taxon>Bacillaceae</taxon>
        <taxon>Pontibacillus</taxon>
    </lineage>
</organism>
<dbReference type="GO" id="GO:0003700">
    <property type="term" value="F:DNA-binding transcription factor activity"/>
    <property type="evidence" value="ECO:0007669"/>
    <property type="project" value="InterPro"/>
</dbReference>
<dbReference type="Pfam" id="PF07739">
    <property type="entry name" value="TipAS"/>
    <property type="match status" value="1"/>
</dbReference>
<feature type="coiled-coil region" evidence="5">
    <location>
        <begin position="77"/>
        <end position="111"/>
    </location>
</feature>